<dbReference type="Proteomes" id="UP000265703">
    <property type="component" value="Unassembled WGS sequence"/>
</dbReference>
<gene>
    <name evidence="1" type="ORF">C1645_818433</name>
</gene>
<evidence type="ECO:0008006" key="3">
    <source>
        <dbReference type="Google" id="ProtNLM"/>
    </source>
</evidence>
<dbReference type="EMBL" id="QKYT01000088">
    <property type="protein sequence ID" value="RIA94149.1"/>
    <property type="molecule type" value="Genomic_DNA"/>
</dbReference>
<protein>
    <recommendedName>
        <fullName evidence="3">F-box domain-containing protein</fullName>
    </recommendedName>
</protein>
<proteinExistence type="predicted"/>
<dbReference type="AlphaFoldDB" id="A0A397T9X6"/>
<dbReference type="Gene3D" id="3.80.10.10">
    <property type="entry name" value="Ribonuclease Inhibitor"/>
    <property type="match status" value="1"/>
</dbReference>
<name>A0A397T9X6_9GLOM</name>
<keyword evidence="2" id="KW-1185">Reference proteome</keyword>
<organism evidence="1 2">
    <name type="scientific">Glomus cerebriforme</name>
    <dbReference type="NCBI Taxonomy" id="658196"/>
    <lineage>
        <taxon>Eukaryota</taxon>
        <taxon>Fungi</taxon>
        <taxon>Fungi incertae sedis</taxon>
        <taxon>Mucoromycota</taxon>
        <taxon>Glomeromycotina</taxon>
        <taxon>Glomeromycetes</taxon>
        <taxon>Glomerales</taxon>
        <taxon>Glomeraceae</taxon>
        <taxon>Glomus</taxon>
    </lineage>
</organism>
<sequence length="459" mass="54832">MFKEIQDDKKTFHSCVSVNKTWCETIIPILWKNPWKFLKREKEELLLNVIISHLSEESRKNLSQSINFLKNSYQKPLFDYISFCRHLNINQIVRIIDTLISFEGYKILIKNEIFNLFINENTKFTHLYIPHQFDYQIHLIPGFEDCLSKIEFLSCDTRIDDNILVGLTEICKSIKELELIIVEEDNNNYGIVNLIKTQKKLFNISLLLEYIYDDFNESFCKILENSLAKHANTIKHFKLIKQPTAKFLSSFVNLKTLELYDYTYNAWNSLKNLSLPYLEILRVNKIPVRFLVSLIENTSGYLIEININNKYHMESDNRKIIQAICQNCPKLKYLRLLVRSSNILEFENLLINCQYLRELIIIIYKLGWFNWDHLFEILTKSSPVNLFKFKFDNSSIYYPIKLESLNLFFENWKDRHPMLLQFNVKGFEDLLEKYESAGVIKKFKRFNRSEGEDFEWILK</sequence>
<dbReference type="InterPro" id="IPR032675">
    <property type="entry name" value="LRR_dom_sf"/>
</dbReference>
<evidence type="ECO:0000313" key="1">
    <source>
        <dbReference type="EMBL" id="RIA94149.1"/>
    </source>
</evidence>
<dbReference type="OrthoDB" id="3010419at2759"/>
<comment type="caution">
    <text evidence="1">The sequence shown here is derived from an EMBL/GenBank/DDBJ whole genome shotgun (WGS) entry which is preliminary data.</text>
</comment>
<accession>A0A397T9X6</accession>
<reference evidence="1 2" key="1">
    <citation type="submission" date="2018-06" db="EMBL/GenBank/DDBJ databases">
        <title>Comparative genomics reveals the genomic features of Rhizophagus irregularis, R. cerebriforme, R. diaphanum and Gigaspora rosea, and their symbiotic lifestyle signature.</title>
        <authorList>
            <person name="Morin E."/>
            <person name="San Clemente H."/>
            <person name="Chen E.C.H."/>
            <person name="De La Providencia I."/>
            <person name="Hainaut M."/>
            <person name="Kuo A."/>
            <person name="Kohler A."/>
            <person name="Murat C."/>
            <person name="Tang N."/>
            <person name="Roy S."/>
            <person name="Loubradou J."/>
            <person name="Henrissat B."/>
            <person name="Grigoriev I.V."/>
            <person name="Corradi N."/>
            <person name="Roux C."/>
            <person name="Martin F.M."/>
        </authorList>
    </citation>
    <scope>NUCLEOTIDE SEQUENCE [LARGE SCALE GENOMIC DNA]</scope>
    <source>
        <strain evidence="1 2">DAOM 227022</strain>
    </source>
</reference>
<evidence type="ECO:0000313" key="2">
    <source>
        <dbReference type="Proteomes" id="UP000265703"/>
    </source>
</evidence>